<accession>A0ACC0TXL6</accession>
<gene>
    <name evidence="1" type="ORF">F5148DRAFT_986616</name>
</gene>
<proteinExistence type="predicted"/>
<comment type="caution">
    <text evidence="1">The sequence shown here is derived from an EMBL/GenBank/DDBJ whole genome shotgun (WGS) entry which is preliminary data.</text>
</comment>
<reference evidence="1" key="1">
    <citation type="submission" date="2021-03" db="EMBL/GenBank/DDBJ databases">
        <title>Evolutionary priming and transition to the ectomycorrhizal habit in an iconic lineage of mushroom-forming fungi: is preadaptation a requirement?</title>
        <authorList>
            <consortium name="DOE Joint Genome Institute"/>
            <person name="Looney B.P."/>
            <person name="Miyauchi S."/>
            <person name="Morin E."/>
            <person name="Drula E."/>
            <person name="Courty P.E."/>
            <person name="Chicoki N."/>
            <person name="Fauchery L."/>
            <person name="Kohler A."/>
            <person name="Kuo A."/>
            <person name="LaButti K."/>
            <person name="Pangilinan J."/>
            <person name="Lipzen A."/>
            <person name="Riley R."/>
            <person name="Andreopoulos W."/>
            <person name="He G."/>
            <person name="Johnson J."/>
            <person name="Barry K.W."/>
            <person name="Grigoriev I.V."/>
            <person name="Nagy L."/>
            <person name="Hibbett D."/>
            <person name="Henrissat B."/>
            <person name="Matheny P.B."/>
            <person name="Labbe J."/>
            <person name="Martin A.F."/>
        </authorList>
    </citation>
    <scope>NUCLEOTIDE SEQUENCE</scope>
    <source>
        <strain evidence="1">BPL698</strain>
    </source>
</reference>
<evidence type="ECO:0000313" key="1">
    <source>
        <dbReference type="EMBL" id="KAI9451292.1"/>
    </source>
</evidence>
<organism evidence="1 2">
    <name type="scientific">Russula earlei</name>
    <dbReference type="NCBI Taxonomy" id="71964"/>
    <lineage>
        <taxon>Eukaryota</taxon>
        <taxon>Fungi</taxon>
        <taxon>Dikarya</taxon>
        <taxon>Basidiomycota</taxon>
        <taxon>Agaricomycotina</taxon>
        <taxon>Agaricomycetes</taxon>
        <taxon>Russulales</taxon>
        <taxon>Russulaceae</taxon>
        <taxon>Russula</taxon>
    </lineage>
</organism>
<name>A0ACC0TXL6_9AGAM</name>
<protein>
    <submittedName>
        <fullName evidence="1">Uncharacterized protein</fullName>
    </submittedName>
</protein>
<dbReference type="EMBL" id="JAGFNK010000382">
    <property type="protein sequence ID" value="KAI9451292.1"/>
    <property type="molecule type" value="Genomic_DNA"/>
</dbReference>
<keyword evidence="2" id="KW-1185">Reference proteome</keyword>
<sequence length="120" mass="14039">MGQHDNFSRQIMATFYRLITGHTFIGEYTRRFYPKHTPAQITCQCGKPIQTVKHVLLSCPLFDDVRRRHLSAGSRPRNLAQLFNHPERAKGMLHFLKETKACLKLRETWDPGGMRENWEA</sequence>
<dbReference type="Proteomes" id="UP001207468">
    <property type="component" value="Unassembled WGS sequence"/>
</dbReference>
<evidence type="ECO:0000313" key="2">
    <source>
        <dbReference type="Proteomes" id="UP001207468"/>
    </source>
</evidence>